<dbReference type="Proteomes" id="UP000552241">
    <property type="component" value="Unassembled WGS sequence"/>
</dbReference>
<name>A0A838ZU86_9FLAO</name>
<feature type="transmembrane region" description="Helical" evidence="7">
    <location>
        <begin position="274"/>
        <end position="305"/>
    </location>
</feature>
<dbReference type="PANTHER" id="PTHR30572:SF4">
    <property type="entry name" value="ABC TRANSPORTER PERMEASE YTRF"/>
    <property type="match status" value="1"/>
</dbReference>
<dbReference type="GO" id="GO:0005886">
    <property type="term" value="C:plasma membrane"/>
    <property type="evidence" value="ECO:0007669"/>
    <property type="project" value="UniProtKB-SubCell"/>
</dbReference>
<dbReference type="InterPro" id="IPR025857">
    <property type="entry name" value="MacB_PCD"/>
</dbReference>
<keyword evidence="5 7" id="KW-0472">Membrane</keyword>
<dbReference type="GO" id="GO:0022857">
    <property type="term" value="F:transmembrane transporter activity"/>
    <property type="evidence" value="ECO:0007669"/>
    <property type="project" value="TreeGrafter"/>
</dbReference>
<keyword evidence="11" id="KW-1185">Reference proteome</keyword>
<dbReference type="InterPro" id="IPR003838">
    <property type="entry name" value="ABC3_permease_C"/>
</dbReference>
<evidence type="ECO:0000256" key="7">
    <source>
        <dbReference type="SAM" id="Phobius"/>
    </source>
</evidence>
<evidence type="ECO:0000256" key="1">
    <source>
        <dbReference type="ARBA" id="ARBA00004651"/>
    </source>
</evidence>
<keyword evidence="4 7" id="KW-1133">Transmembrane helix</keyword>
<protein>
    <submittedName>
        <fullName evidence="10">ABC transporter permease</fullName>
    </submittedName>
</protein>
<evidence type="ECO:0000256" key="6">
    <source>
        <dbReference type="ARBA" id="ARBA00038076"/>
    </source>
</evidence>
<sequence>MFDIDRWREIWASIASNKLRTILSGFTISLALFVFIVLFGMGNGLQNGFQKEFFQAGAMNMYIFGTQTSETYAGYQKGRNIVLENDDLDYILENYSEKIKYISGEYDQQLSVKFGGESGSYSVKGVNADYINMVNYQIDKGRFLKSEDLKKQTKSVVVGRMVIEDLMKGRDAIGEFINIGSGMYEIVGIVSSKTNDDREERMIFVPITTLQTIYGTRDLPTITVTPKDGVSTAEIGEFSEDLRSDLKSRHDISPTDPNGIRIWDSSEQMSDTNAFFFVLTIIVFVIGGGSLVAGVVSIGNIMVFSVKERTKEIGIRKALGATPYKIITLIMQEAVMITLLFGLIGILVATFLVENINEGLADYFIYDPGVSTESLVMACLILFVAGFLAGFLPARYAAKIKPIDALRDEK</sequence>
<comment type="similarity">
    <text evidence="6">Belongs to the ABC-4 integral membrane protein family.</text>
</comment>
<evidence type="ECO:0000256" key="5">
    <source>
        <dbReference type="ARBA" id="ARBA00023136"/>
    </source>
</evidence>
<comment type="subcellular location">
    <subcellularLocation>
        <location evidence="1">Cell membrane</location>
        <topology evidence="1">Multi-pass membrane protein</topology>
    </subcellularLocation>
</comment>
<reference evidence="10 11" key="1">
    <citation type="submission" date="2020-07" db="EMBL/GenBank/DDBJ databases">
        <title>Moheibacter lacus sp. nov., a member of the family Flavobacteriaceae isolated from freshwater lake sediment.</title>
        <authorList>
            <person name="Liu Y."/>
        </authorList>
    </citation>
    <scope>NUCLEOTIDE SEQUENCE [LARGE SCALE GENOMIC DNA]</scope>
    <source>
        <strain evidence="10 11">BDHS18</strain>
    </source>
</reference>
<evidence type="ECO:0000313" key="10">
    <source>
        <dbReference type="EMBL" id="MBA5630558.1"/>
    </source>
</evidence>
<keyword evidence="2" id="KW-1003">Cell membrane</keyword>
<dbReference type="EMBL" id="JACDZE010000005">
    <property type="protein sequence ID" value="MBA5630558.1"/>
    <property type="molecule type" value="Genomic_DNA"/>
</dbReference>
<dbReference type="PANTHER" id="PTHR30572">
    <property type="entry name" value="MEMBRANE COMPONENT OF TRANSPORTER-RELATED"/>
    <property type="match status" value="1"/>
</dbReference>
<evidence type="ECO:0000256" key="2">
    <source>
        <dbReference type="ARBA" id="ARBA00022475"/>
    </source>
</evidence>
<proteinExistence type="inferred from homology"/>
<dbReference type="RefSeq" id="WP_182044166.1">
    <property type="nucleotide sequence ID" value="NZ_JACDZE010000005.1"/>
</dbReference>
<dbReference type="Pfam" id="PF12704">
    <property type="entry name" value="MacB_PCD"/>
    <property type="match status" value="1"/>
</dbReference>
<evidence type="ECO:0000256" key="4">
    <source>
        <dbReference type="ARBA" id="ARBA00022989"/>
    </source>
</evidence>
<feature type="transmembrane region" description="Helical" evidence="7">
    <location>
        <begin position="21"/>
        <end position="41"/>
    </location>
</feature>
<evidence type="ECO:0000313" key="11">
    <source>
        <dbReference type="Proteomes" id="UP000552241"/>
    </source>
</evidence>
<feature type="transmembrane region" description="Helical" evidence="7">
    <location>
        <begin position="373"/>
        <end position="392"/>
    </location>
</feature>
<dbReference type="InterPro" id="IPR050250">
    <property type="entry name" value="Macrolide_Exporter_MacB"/>
</dbReference>
<feature type="transmembrane region" description="Helical" evidence="7">
    <location>
        <begin position="326"/>
        <end position="353"/>
    </location>
</feature>
<accession>A0A838ZU86</accession>
<feature type="domain" description="MacB-like periplasmic core" evidence="9">
    <location>
        <begin position="21"/>
        <end position="235"/>
    </location>
</feature>
<organism evidence="10 11">
    <name type="scientific">Moheibacter lacus</name>
    <dbReference type="NCBI Taxonomy" id="2745851"/>
    <lineage>
        <taxon>Bacteria</taxon>
        <taxon>Pseudomonadati</taxon>
        <taxon>Bacteroidota</taxon>
        <taxon>Flavobacteriia</taxon>
        <taxon>Flavobacteriales</taxon>
        <taxon>Weeksellaceae</taxon>
        <taxon>Moheibacter</taxon>
    </lineage>
</organism>
<comment type="caution">
    <text evidence="10">The sequence shown here is derived from an EMBL/GenBank/DDBJ whole genome shotgun (WGS) entry which is preliminary data.</text>
</comment>
<keyword evidence="3 7" id="KW-0812">Transmembrane</keyword>
<gene>
    <name evidence="10" type="ORF">HU137_12330</name>
</gene>
<dbReference type="Pfam" id="PF02687">
    <property type="entry name" value="FtsX"/>
    <property type="match status" value="1"/>
</dbReference>
<dbReference type="AlphaFoldDB" id="A0A838ZU86"/>
<evidence type="ECO:0000256" key="3">
    <source>
        <dbReference type="ARBA" id="ARBA00022692"/>
    </source>
</evidence>
<evidence type="ECO:0000259" key="8">
    <source>
        <dbReference type="Pfam" id="PF02687"/>
    </source>
</evidence>
<feature type="domain" description="ABC3 transporter permease C-terminal" evidence="8">
    <location>
        <begin position="285"/>
        <end position="402"/>
    </location>
</feature>
<evidence type="ECO:0000259" key="9">
    <source>
        <dbReference type="Pfam" id="PF12704"/>
    </source>
</evidence>